<dbReference type="SUPFAM" id="SSF54060">
    <property type="entry name" value="His-Me finger endonucleases"/>
    <property type="match status" value="1"/>
</dbReference>
<dbReference type="CDD" id="cd00093">
    <property type="entry name" value="HTH_XRE"/>
    <property type="match status" value="1"/>
</dbReference>
<protein>
    <submittedName>
        <fullName evidence="2">NUMOD4 domain-containing protein</fullName>
    </submittedName>
</protein>
<dbReference type="InterPro" id="IPR001387">
    <property type="entry name" value="Cro/C1-type_HTH"/>
</dbReference>
<keyword evidence="3" id="KW-1185">Reference proteome</keyword>
<dbReference type="OrthoDB" id="6631788at2"/>
<sequence length="223" mass="26577">MDASQKVTTLPGEVWQKVDFGRPTLHFEYYISNMGRIKSYHKRTTGERLLKGSVDHRGFRRLHIRLADKTYGELALHIFIATHFCEKPSDEFNHAVHVDYDRSNNKWTNIKWLNHDEWREYMQNSPNYKDTRSRKERHYRMSPAKVRLLKSASKRSKLKKRELAEAFAITPMQIYRIERGLNWSHVHPTEEDLAAAKDISLEELKERVLQLDTEKQRRLAEED</sequence>
<dbReference type="InterPro" id="IPR044925">
    <property type="entry name" value="His-Me_finger_sf"/>
</dbReference>
<evidence type="ECO:0000313" key="2">
    <source>
        <dbReference type="EMBL" id="AFC22994.1"/>
    </source>
</evidence>
<dbReference type="AlphaFoldDB" id="H6L693"/>
<reference evidence="2 3" key="1">
    <citation type="journal article" date="2012" name="Stand. Genomic Sci.">
        <title>Complete genome sequencing and analysis of Saprospira grandis str. Lewin, a predatory marine bacterium.</title>
        <authorList>
            <person name="Saw J.H."/>
            <person name="Yuryev A."/>
            <person name="Kanbe M."/>
            <person name="Hou S."/>
            <person name="Young A.G."/>
            <person name="Aizawa S."/>
            <person name="Alam M."/>
        </authorList>
    </citation>
    <scope>NUCLEOTIDE SEQUENCE [LARGE SCALE GENOMIC DNA]</scope>
    <source>
        <strain evidence="2 3">Lewin</strain>
    </source>
</reference>
<dbReference type="Gene3D" id="3.90.75.20">
    <property type="match status" value="1"/>
</dbReference>
<name>H6L693_SAPGL</name>
<dbReference type="eggNOG" id="ENOG50315SK">
    <property type="taxonomic scope" value="Bacteria"/>
</dbReference>
<evidence type="ECO:0000259" key="1">
    <source>
        <dbReference type="Pfam" id="PF07463"/>
    </source>
</evidence>
<dbReference type="Proteomes" id="UP000007519">
    <property type="component" value="Chromosome"/>
</dbReference>
<dbReference type="Pfam" id="PF07463">
    <property type="entry name" value="NUMOD4"/>
    <property type="match status" value="1"/>
</dbReference>
<dbReference type="HOGENOM" id="CLU_099810_3_2_10"/>
<dbReference type="STRING" id="984262.SGRA_0255"/>
<proteinExistence type="predicted"/>
<gene>
    <name evidence="2" type="ordered locus">SGRA_0255</name>
</gene>
<dbReference type="KEGG" id="sgn:SGRA_0255"/>
<feature type="domain" description="NUMOD4" evidence="1">
    <location>
        <begin position="13"/>
        <end position="65"/>
    </location>
</feature>
<dbReference type="EMBL" id="CP002831">
    <property type="protein sequence ID" value="AFC22994.1"/>
    <property type="molecule type" value="Genomic_DNA"/>
</dbReference>
<dbReference type="InterPro" id="IPR010902">
    <property type="entry name" value="NUMOD4"/>
</dbReference>
<accession>H6L693</accession>
<organism evidence="2 3">
    <name type="scientific">Saprospira grandis (strain Lewin)</name>
    <dbReference type="NCBI Taxonomy" id="984262"/>
    <lineage>
        <taxon>Bacteria</taxon>
        <taxon>Pseudomonadati</taxon>
        <taxon>Bacteroidota</taxon>
        <taxon>Saprospiria</taxon>
        <taxon>Saprospirales</taxon>
        <taxon>Saprospiraceae</taxon>
        <taxon>Saprospira</taxon>
    </lineage>
</organism>
<dbReference type="RefSeq" id="WP_014373242.1">
    <property type="nucleotide sequence ID" value="NC_016940.1"/>
</dbReference>
<evidence type="ECO:0000313" key="3">
    <source>
        <dbReference type="Proteomes" id="UP000007519"/>
    </source>
</evidence>
<dbReference type="GO" id="GO:0016788">
    <property type="term" value="F:hydrolase activity, acting on ester bonds"/>
    <property type="evidence" value="ECO:0007669"/>
    <property type="project" value="InterPro"/>
</dbReference>